<protein>
    <submittedName>
        <fullName evidence="9">Outer membrane channel protein TolC</fullName>
    </submittedName>
</protein>
<name>K6XZ39_9ALTE</name>
<evidence type="ECO:0000256" key="8">
    <source>
        <dbReference type="SAM" id="SignalP"/>
    </source>
</evidence>
<dbReference type="NCBIfam" id="TIGR01844">
    <property type="entry name" value="type_I_sec_TolC"/>
    <property type="match status" value="1"/>
</dbReference>
<keyword evidence="3" id="KW-0813">Transport</keyword>
<dbReference type="PANTHER" id="PTHR30026:SF20">
    <property type="entry name" value="OUTER MEMBRANE PROTEIN TOLC"/>
    <property type="match status" value="1"/>
</dbReference>
<feature type="signal peptide" evidence="8">
    <location>
        <begin position="1"/>
        <end position="20"/>
    </location>
</feature>
<dbReference type="Pfam" id="PF02321">
    <property type="entry name" value="OEP"/>
    <property type="match status" value="2"/>
</dbReference>
<keyword evidence="10" id="KW-1185">Reference proteome</keyword>
<dbReference type="GO" id="GO:1990281">
    <property type="term" value="C:efflux pump complex"/>
    <property type="evidence" value="ECO:0007669"/>
    <property type="project" value="TreeGrafter"/>
</dbReference>
<evidence type="ECO:0000256" key="5">
    <source>
        <dbReference type="ARBA" id="ARBA00022692"/>
    </source>
</evidence>
<dbReference type="SUPFAM" id="SSF56954">
    <property type="entry name" value="Outer membrane efflux proteins (OEP)"/>
    <property type="match status" value="1"/>
</dbReference>
<dbReference type="GO" id="GO:0015288">
    <property type="term" value="F:porin activity"/>
    <property type="evidence" value="ECO:0007669"/>
    <property type="project" value="TreeGrafter"/>
</dbReference>
<evidence type="ECO:0000256" key="3">
    <source>
        <dbReference type="ARBA" id="ARBA00022448"/>
    </source>
</evidence>
<dbReference type="InterPro" id="IPR051906">
    <property type="entry name" value="TolC-like"/>
</dbReference>
<dbReference type="OrthoDB" id="9813458at2"/>
<dbReference type="GO" id="GO:0009279">
    <property type="term" value="C:cell outer membrane"/>
    <property type="evidence" value="ECO:0007669"/>
    <property type="project" value="UniProtKB-SubCell"/>
</dbReference>
<comment type="subcellular location">
    <subcellularLocation>
        <location evidence="1">Cell outer membrane</location>
    </subcellularLocation>
</comment>
<dbReference type="InterPro" id="IPR058622">
    <property type="entry name" value="TolC"/>
</dbReference>
<keyword evidence="6" id="KW-0472">Membrane</keyword>
<keyword evidence="5" id="KW-0812">Transmembrane</keyword>
<dbReference type="InterPro" id="IPR010130">
    <property type="entry name" value="T1SS_OMP_TolC"/>
</dbReference>
<dbReference type="EMBL" id="BAEN01000076">
    <property type="protein sequence ID" value="GAC16911.1"/>
    <property type="molecule type" value="Genomic_DNA"/>
</dbReference>
<evidence type="ECO:0000256" key="7">
    <source>
        <dbReference type="ARBA" id="ARBA00023237"/>
    </source>
</evidence>
<keyword evidence="7" id="KW-0998">Cell outer membrane</keyword>
<evidence type="ECO:0000256" key="1">
    <source>
        <dbReference type="ARBA" id="ARBA00004442"/>
    </source>
</evidence>
<dbReference type="NCBIfam" id="NF007002">
    <property type="entry name" value="PRK09465.1"/>
    <property type="match status" value="1"/>
</dbReference>
<dbReference type="PANTHER" id="PTHR30026">
    <property type="entry name" value="OUTER MEMBRANE PROTEIN TOLC"/>
    <property type="match status" value="1"/>
</dbReference>
<dbReference type="STRING" id="1127673.GLIP_4300"/>
<evidence type="ECO:0000256" key="4">
    <source>
        <dbReference type="ARBA" id="ARBA00022452"/>
    </source>
</evidence>
<dbReference type="RefSeq" id="WP_008846713.1">
    <property type="nucleotide sequence ID" value="NZ_BAEN01000076.1"/>
</dbReference>
<organism evidence="9 10">
    <name type="scientific">Aliiglaciecola lipolytica E3</name>
    <dbReference type="NCBI Taxonomy" id="1127673"/>
    <lineage>
        <taxon>Bacteria</taxon>
        <taxon>Pseudomonadati</taxon>
        <taxon>Pseudomonadota</taxon>
        <taxon>Gammaproteobacteria</taxon>
        <taxon>Alteromonadales</taxon>
        <taxon>Alteromonadaceae</taxon>
        <taxon>Aliiglaciecola</taxon>
    </lineage>
</organism>
<evidence type="ECO:0000313" key="9">
    <source>
        <dbReference type="EMBL" id="GAC16911.1"/>
    </source>
</evidence>
<comment type="caution">
    <text evidence="9">The sequence shown here is derived from an EMBL/GenBank/DDBJ whole genome shotgun (WGS) entry which is preliminary data.</text>
</comment>
<comment type="similarity">
    <text evidence="2">Belongs to the outer membrane factor (OMF) (TC 1.B.17) family.</text>
</comment>
<dbReference type="Proteomes" id="UP000006334">
    <property type="component" value="Unassembled WGS sequence"/>
</dbReference>
<dbReference type="Gene3D" id="1.20.1600.10">
    <property type="entry name" value="Outer membrane efflux proteins (OEP)"/>
    <property type="match status" value="1"/>
</dbReference>
<dbReference type="eggNOG" id="COG1538">
    <property type="taxonomic scope" value="Bacteria"/>
</dbReference>
<keyword evidence="4" id="KW-1134">Transmembrane beta strand</keyword>
<feature type="chain" id="PRO_5003897031" evidence="8">
    <location>
        <begin position="21"/>
        <end position="466"/>
    </location>
</feature>
<reference evidence="9 10" key="1">
    <citation type="journal article" date="2017" name="Antonie Van Leeuwenhoek">
        <title>Rhizobium rhizosphaerae sp. nov., a novel species isolated from rice rhizosphere.</title>
        <authorList>
            <person name="Zhao J.J."/>
            <person name="Zhang J."/>
            <person name="Zhang R.J."/>
            <person name="Zhang C.W."/>
            <person name="Yin H.Q."/>
            <person name="Zhang X.X."/>
        </authorList>
    </citation>
    <scope>NUCLEOTIDE SEQUENCE [LARGE SCALE GENOMIC DNA]</scope>
    <source>
        <strain evidence="9 10">E3</strain>
    </source>
</reference>
<evidence type="ECO:0000313" key="10">
    <source>
        <dbReference type="Proteomes" id="UP000006334"/>
    </source>
</evidence>
<gene>
    <name evidence="9" type="primary">tolC</name>
    <name evidence="9" type="ORF">GLIP_4300</name>
</gene>
<accession>K6XZ39</accession>
<proteinExistence type="inferred from homology"/>
<keyword evidence="8" id="KW-0732">Signal</keyword>
<evidence type="ECO:0000256" key="6">
    <source>
        <dbReference type="ARBA" id="ARBA00023136"/>
    </source>
</evidence>
<dbReference type="InterPro" id="IPR003423">
    <property type="entry name" value="OMP_efflux"/>
</dbReference>
<dbReference type="AlphaFoldDB" id="K6XZ39"/>
<evidence type="ECO:0000256" key="2">
    <source>
        <dbReference type="ARBA" id="ARBA00007613"/>
    </source>
</evidence>
<sequence>MKKSILSLLIGFSVATQAYADDLYQVYQRALEQDPTINKAKADRDAAFEGISISRANLLPQISGVIGYTDSTSDQFNFTTVPVLDPSTNEPVLDQNGDPVTTTEVSIFNNQSKNLGWDINLSLSIYDHQNWVGLNRAEKVAQQSDTTYALAKQELIVRTTIAYLAVLRAQDGLEFVKAEKRAIERQLEQTKQRFEVGLTAITDVHEAQANFDNTVAQEIVAENLVELRLEELREITGKYHDNLSVLNTESFTASRPIPERVDGWLEIAEEKNLDLMVSKLATEIAKDDIKNARAGHYPTVSLTASIGSNDTELNGNSSLPTRDNDSIGIQLNVPIYSGGRVSSQTAQAKYNFISASESLELAHRSTVRSIRSSYNDVVAATSTIRALEQAVVSAQSALQATEAGFDVGTRTIVDVLNSTRNLFDARRNLAGARYDFISAVMTLKRSAGNLTEQDLIDINRGLRSAS</sequence>
<dbReference type="GO" id="GO:0015562">
    <property type="term" value="F:efflux transmembrane transporter activity"/>
    <property type="evidence" value="ECO:0007669"/>
    <property type="project" value="InterPro"/>
</dbReference>